<dbReference type="PANTHER" id="PTHR34139:SF1">
    <property type="entry name" value="RNASE MJ1380-RELATED"/>
    <property type="match status" value="1"/>
</dbReference>
<keyword evidence="5" id="KW-0378">Hydrolase</keyword>
<keyword evidence="3" id="KW-0540">Nuclease</keyword>
<evidence type="ECO:0000313" key="6">
    <source>
        <dbReference type="EMBL" id="CAD7026399.1"/>
    </source>
</evidence>
<accession>A0ABM8PF52</accession>
<evidence type="ECO:0000256" key="5">
    <source>
        <dbReference type="ARBA" id="ARBA00022801"/>
    </source>
</evidence>
<evidence type="ECO:0000256" key="1">
    <source>
        <dbReference type="ARBA" id="ARBA00022553"/>
    </source>
</evidence>
<keyword evidence="1" id="KW-0597">Phosphoprotein</keyword>
<keyword evidence="2" id="KW-1277">Toxin-antitoxin system</keyword>
<keyword evidence="4" id="KW-0547">Nucleotide-binding</keyword>
<dbReference type="RefSeq" id="WP_142591505.1">
    <property type="nucleotide sequence ID" value="NZ_CABFWF030000002.1"/>
</dbReference>
<dbReference type="InterPro" id="IPR008201">
    <property type="entry name" value="HepT-like"/>
</dbReference>
<name>A0ABM8PF52_9HYPH</name>
<dbReference type="EMBL" id="CABFWF030000002">
    <property type="protein sequence ID" value="CAD7026399.1"/>
    <property type="molecule type" value="Genomic_DNA"/>
</dbReference>
<sequence>MAREVRHFIADILEAIAIVDEAVEGKSLEEYQKDSILRFAVERAIEIVSEASRRVPDDLLAVRPEIDWKKVRGIGNVLRHEYHGLSDKIIWGVVTDELPKLRMAMGAISEVLAKR</sequence>
<organism evidence="6 7">
    <name type="scientific">Pseudorhizobium endolithicum</name>
    <dbReference type="NCBI Taxonomy" id="1191678"/>
    <lineage>
        <taxon>Bacteria</taxon>
        <taxon>Pseudomonadati</taxon>
        <taxon>Pseudomonadota</taxon>
        <taxon>Alphaproteobacteria</taxon>
        <taxon>Hyphomicrobiales</taxon>
        <taxon>Rhizobiaceae</taxon>
        <taxon>Rhizobium/Agrobacterium group</taxon>
        <taxon>Pseudorhizobium</taxon>
    </lineage>
</organism>
<dbReference type="InterPro" id="IPR051813">
    <property type="entry name" value="HepT_RNase_toxin"/>
</dbReference>
<reference evidence="6 7" key="1">
    <citation type="submission" date="2020-11" db="EMBL/GenBank/DDBJ databases">
        <authorList>
            <person name="Lassalle F."/>
        </authorList>
    </citation>
    <scope>NUCLEOTIDE SEQUENCE [LARGE SCALE GENOMIC DNA]</scope>
    <source>
        <strain evidence="6 7">JC140</strain>
    </source>
</reference>
<gene>
    <name evidence="6" type="ORF">REJC140_02371</name>
</gene>
<proteinExistence type="predicted"/>
<comment type="caution">
    <text evidence="6">The sequence shown here is derived from an EMBL/GenBank/DDBJ whole genome shotgun (WGS) entry which is preliminary data.</text>
</comment>
<evidence type="ECO:0000256" key="2">
    <source>
        <dbReference type="ARBA" id="ARBA00022649"/>
    </source>
</evidence>
<dbReference type="PANTHER" id="PTHR34139">
    <property type="entry name" value="UPF0331 PROTEIN MJ0127"/>
    <property type="match status" value="1"/>
</dbReference>
<keyword evidence="7" id="KW-1185">Reference proteome</keyword>
<evidence type="ECO:0008006" key="8">
    <source>
        <dbReference type="Google" id="ProtNLM"/>
    </source>
</evidence>
<evidence type="ECO:0000256" key="4">
    <source>
        <dbReference type="ARBA" id="ARBA00022741"/>
    </source>
</evidence>
<dbReference type="Proteomes" id="UP000606921">
    <property type="component" value="Unassembled WGS sequence"/>
</dbReference>
<protein>
    <recommendedName>
        <fullName evidence="8">DUF86 domain-containing protein</fullName>
    </recommendedName>
</protein>
<dbReference type="Pfam" id="PF01934">
    <property type="entry name" value="HepT-like"/>
    <property type="match status" value="1"/>
</dbReference>
<evidence type="ECO:0000313" key="7">
    <source>
        <dbReference type="Proteomes" id="UP000606921"/>
    </source>
</evidence>
<evidence type="ECO:0000256" key="3">
    <source>
        <dbReference type="ARBA" id="ARBA00022722"/>
    </source>
</evidence>